<evidence type="ECO:0000256" key="4">
    <source>
        <dbReference type="ARBA" id="ARBA00022806"/>
    </source>
</evidence>
<name>A0ABX2ZHX8_PAEPO</name>
<evidence type="ECO:0000256" key="1">
    <source>
        <dbReference type="ARBA" id="ARBA00022723"/>
    </source>
</evidence>
<evidence type="ECO:0000256" key="8">
    <source>
        <dbReference type="ARBA" id="ARBA00023125"/>
    </source>
</evidence>
<keyword evidence="4" id="KW-0347">Helicase</keyword>
<evidence type="ECO:0000256" key="2">
    <source>
        <dbReference type="ARBA" id="ARBA00022741"/>
    </source>
</evidence>
<dbReference type="InterPro" id="IPR045028">
    <property type="entry name" value="DinG/Rad3-like"/>
</dbReference>
<gene>
    <name evidence="12" type="ORF">A7312_27540</name>
</gene>
<evidence type="ECO:0000256" key="5">
    <source>
        <dbReference type="ARBA" id="ARBA00022840"/>
    </source>
</evidence>
<dbReference type="InterPro" id="IPR010614">
    <property type="entry name" value="RAD3-like_helicase_DEAD"/>
</dbReference>
<evidence type="ECO:0000256" key="7">
    <source>
        <dbReference type="ARBA" id="ARBA00023014"/>
    </source>
</evidence>
<evidence type="ECO:0000259" key="11">
    <source>
        <dbReference type="PROSITE" id="PS51193"/>
    </source>
</evidence>
<comment type="caution">
    <text evidence="12">The sequence shown here is derived from an EMBL/GenBank/DDBJ whole genome shotgun (WGS) entry which is preliminary data.</text>
</comment>
<feature type="domain" description="Helicase ATP-binding" evidence="11">
    <location>
        <begin position="28"/>
        <end position="306"/>
    </location>
</feature>
<keyword evidence="1" id="KW-0479">Metal-binding</keyword>
<keyword evidence="8" id="KW-0238">DNA-binding</keyword>
<proteinExistence type="inferred from homology"/>
<keyword evidence="5" id="KW-0067">ATP-binding</keyword>
<dbReference type="Pfam" id="PF06733">
    <property type="entry name" value="DEAD_2"/>
    <property type="match status" value="1"/>
</dbReference>
<evidence type="ECO:0000256" key="9">
    <source>
        <dbReference type="ARBA" id="ARBA00023235"/>
    </source>
</evidence>
<evidence type="ECO:0000313" key="12">
    <source>
        <dbReference type="EMBL" id="ODA08293.1"/>
    </source>
</evidence>
<accession>A0ABX2ZHX8</accession>
<reference evidence="13" key="1">
    <citation type="submission" date="2016-05" db="EMBL/GenBank/DDBJ databases">
        <title>Whole genome shotgun sequencing of cultured foodborne pathogen.</title>
        <authorList>
            <person name="Zheng J."/>
            <person name="Timme R."/>
            <person name="Allard M."/>
            <person name="Strain E."/>
            <person name="Luo Y."/>
            <person name="Brown E."/>
        </authorList>
    </citation>
    <scope>NUCLEOTIDE SEQUENCE [LARGE SCALE GENOMIC DNA]</scope>
    <source>
        <strain evidence="13">CFSAN034343</strain>
    </source>
</reference>
<dbReference type="SMART" id="SM00491">
    <property type="entry name" value="HELICc2"/>
    <property type="match status" value="1"/>
</dbReference>
<keyword evidence="3" id="KW-0378">Hydrolase</keyword>
<dbReference type="Pfam" id="PF13307">
    <property type="entry name" value="Helicase_C_2"/>
    <property type="match status" value="1"/>
</dbReference>
<dbReference type="InterPro" id="IPR011545">
    <property type="entry name" value="DEAD/DEAH_box_helicase_dom"/>
</dbReference>
<dbReference type="PROSITE" id="PS51193">
    <property type="entry name" value="HELICASE_ATP_BIND_2"/>
    <property type="match status" value="1"/>
</dbReference>
<dbReference type="EMBL" id="LYND01000131">
    <property type="protein sequence ID" value="ODA08293.1"/>
    <property type="molecule type" value="Genomic_DNA"/>
</dbReference>
<dbReference type="PANTHER" id="PTHR11472">
    <property type="entry name" value="DNA REPAIR DEAD HELICASE RAD3/XP-D SUBFAMILY MEMBER"/>
    <property type="match status" value="1"/>
</dbReference>
<evidence type="ECO:0000256" key="6">
    <source>
        <dbReference type="ARBA" id="ARBA00023004"/>
    </source>
</evidence>
<protein>
    <recommendedName>
        <fullName evidence="11">Helicase ATP-binding domain-containing protein</fullName>
    </recommendedName>
</protein>
<dbReference type="InterPro" id="IPR014013">
    <property type="entry name" value="Helic_SF1/SF2_ATP-bd_DinG/Rad3"/>
</dbReference>
<comment type="similarity">
    <text evidence="10">Belongs to the helicase family. DinG subfamily.</text>
</comment>
<dbReference type="Proteomes" id="UP000094974">
    <property type="component" value="Unassembled WGS sequence"/>
</dbReference>
<dbReference type="PANTHER" id="PTHR11472:SF34">
    <property type="entry name" value="REGULATOR OF TELOMERE ELONGATION HELICASE 1"/>
    <property type="match status" value="1"/>
</dbReference>
<dbReference type="Pfam" id="PF00270">
    <property type="entry name" value="DEAD"/>
    <property type="match status" value="1"/>
</dbReference>
<keyword evidence="6" id="KW-0408">Iron</keyword>
<organism evidence="12 13">
    <name type="scientific">Paenibacillus polymyxa</name>
    <name type="common">Bacillus polymyxa</name>
    <dbReference type="NCBI Taxonomy" id="1406"/>
    <lineage>
        <taxon>Bacteria</taxon>
        <taxon>Bacillati</taxon>
        <taxon>Bacillota</taxon>
        <taxon>Bacilli</taxon>
        <taxon>Bacillales</taxon>
        <taxon>Paenibacillaceae</taxon>
        <taxon>Paenibacillus</taxon>
    </lineage>
</organism>
<keyword evidence="9" id="KW-0413">Isomerase</keyword>
<keyword evidence="13" id="KW-1185">Reference proteome</keyword>
<evidence type="ECO:0000256" key="3">
    <source>
        <dbReference type="ARBA" id="ARBA00022801"/>
    </source>
</evidence>
<evidence type="ECO:0000313" key="13">
    <source>
        <dbReference type="Proteomes" id="UP000094974"/>
    </source>
</evidence>
<keyword evidence="7" id="KW-0411">Iron-sulfur</keyword>
<sequence length="674" mass="77477">MYISWSFSRHQNKKRLEPILINQIFEIYRNIEEYGMHPREGQENMSLDIAEAFIDDNNLIIEAGVGIGKSYAYLIPSLLINKMIGRPIVIATSSIQLSEQIFEDIDDISQKLGFDNIKAVIGKGMGNYSCQERTEKIIEMGLLKNEDQLFETLVSAISSGKVKQRSDLSFSIQDKDWNRVAVQKCTYEKCTYRNTCEFYEMRNLIKSDSWQIDFIVVNQDLLIRDLIRKYETGRGFITSNNALTVIDEAHNFEEKVRSALTLTFNLSEVKWSIGNVSRLLDSRGVYTHMKNIALLLKDVDNLFELIEKQISDFGVTESERYAISPLTTIDFKKLTEFTKELITSMSLLDTGKKERQIDDLLQDLRNFHTLFEVLGHLRTDHLIWSQKSNKNKVEISYCPKNIKDVLSDRLFAGRNSVILTSATMCQSGELLEEKYDYISKALGYMGVFGEQQFSPYNYHDNALMYIANDMPLYRINGEDNRSNFLKAALDKIVYLCDLTKGRTLVLFSAKEDLRYVTDNLSSMDVNWNILIQKEGSSQESVLSEFKESKGVLFGTGIFWEGINISGPDLSQVIIVRLPFPVPNDPITEYKINNSKDHMNEILLPEMLIKLRQGTGRLIRSEVDTGIISILDSRISESHKKSYREAVLSSLPFKKHTEDIELVEQFVREKVIPRF</sequence>
<keyword evidence="2" id="KW-0547">Nucleotide-binding</keyword>
<evidence type="ECO:0000256" key="10">
    <source>
        <dbReference type="ARBA" id="ARBA00038058"/>
    </source>
</evidence>
<dbReference type="Gene3D" id="3.40.50.300">
    <property type="entry name" value="P-loop containing nucleotide triphosphate hydrolases"/>
    <property type="match status" value="2"/>
</dbReference>
<dbReference type="InterPro" id="IPR006555">
    <property type="entry name" value="ATP-dep_Helicase_C"/>
</dbReference>
<dbReference type="SUPFAM" id="SSF52540">
    <property type="entry name" value="P-loop containing nucleoside triphosphate hydrolases"/>
    <property type="match status" value="1"/>
</dbReference>
<dbReference type="InterPro" id="IPR027417">
    <property type="entry name" value="P-loop_NTPase"/>
</dbReference>